<gene>
    <name evidence="2" type="ORF">JOD17_000217</name>
</gene>
<dbReference type="InterPro" id="IPR022595">
    <property type="entry name" value="Enc34_ssDNA-bd"/>
</dbReference>
<evidence type="ECO:0008006" key="4">
    <source>
        <dbReference type="Google" id="ProtNLM"/>
    </source>
</evidence>
<feature type="compositionally biased region" description="Low complexity" evidence="1">
    <location>
        <begin position="182"/>
        <end position="199"/>
    </location>
</feature>
<dbReference type="RefSeq" id="WP_204695317.1">
    <property type="nucleotide sequence ID" value="NZ_JAFBEC010000001.1"/>
</dbReference>
<protein>
    <recommendedName>
        <fullName evidence="4">DUF2815 family protein</fullName>
    </recommendedName>
</protein>
<dbReference type="Proteomes" id="UP000741863">
    <property type="component" value="Unassembled WGS sequence"/>
</dbReference>
<accession>A0ABS2P7M9</accession>
<reference evidence="2 3" key="1">
    <citation type="submission" date="2021-01" db="EMBL/GenBank/DDBJ databases">
        <title>Genomic Encyclopedia of Type Strains, Phase IV (KMG-IV): sequencing the most valuable type-strain genomes for metagenomic binning, comparative biology and taxonomic classification.</title>
        <authorList>
            <person name="Goeker M."/>
        </authorList>
    </citation>
    <scope>NUCLEOTIDE SEQUENCE [LARGE SCALE GENOMIC DNA]</scope>
    <source>
        <strain evidence="2 3">DSM 25540</strain>
    </source>
</reference>
<dbReference type="InterPro" id="IPR012340">
    <property type="entry name" value="NA-bd_OB-fold"/>
</dbReference>
<feature type="region of interest" description="Disordered" evidence="1">
    <location>
        <begin position="166"/>
        <end position="261"/>
    </location>
</feature>
<dbReference type="EMBL" id="JAFBEC010000001">
    <property type="protein sequence ID" value="MBM7631126.1"/>
    <property type="molecule type" value="Genomic_DNA"/>
</dbReference>
<evidence type="ECO:0000313" key="3">
    <source>
        <dbReference type="Proteomes" id="UP000741863"/>
    </source>
</evidence>
<organism evidence="2 3">
    <name type="scientific">Geomicrobium sediminis</name>
    <dbReference type="NCBI Taxonomy" id="1347788"/>
    <lineage>
        <taxon>Bacteria</taxon>
        <taxon>Bacillati</taxon>
        <taxon>Bacillota</taxon>
        <taxon>Bacilli</taxon>
        <taxon>Bacillales</taxon>
        <taxon>Geomicrobium</taxon>
    </lineage>
</organism>
<keyword evidence="3" id="KW-1185">Reference proteome</keyword>
<evidence type="ECO:0000256" key="1">
    <source>
        <dbReference type="SAM" id="MobiDB-lite"/>
    </source>
</evidence>
<dbReference type="Gene3D" id="2.40.50.140">
    <property type="entry name" value="Nucleic acid-binding proteins"/>
    <property type="match status" value="1"/>
</dbReference>
<feature type="compositionally biased region" description="Low complexity" evidence="1">
    <location>
        <begin position="219"/>
        <end position="244"/>
    </location>
</feature>
<feature type="compositionally biased region" description="Polar residues" evidence="1">
    <location>
        <begin position="200"/>
        <end position="213"/>
    </location>
</feature>
<sequence length="261" mass="28643">MTDQTNPTRVVTDEVRFSFVNLLQPRSINNSDPKYSVVCLLPKSDVQTKQRIDYAMQQAEQRGIKDKWNGKKPARVASPVYDGDGTRPNGEPFGEECRGHWVFTATTKADQPPEIVDANLNSIMNPTEIYSGMYGRIAINFSPYSVNGNNGIGCYLATNVMKTRDGEPLGGSAPSATTDFGGAPQTQQSFGQQAPAQQANYGQQPPNYGQQAPVQEPNYGYQVPQQGYGQVPPTQQAPQQQPQQHDPITGFPEQRGNIYGI</sequence>
<dbReference type="Pfam" id="PF10991">
    <property type="entry name" value="Enc34_ssDNA-bd"/>
    <property type="match status" value="1"/>
</dbReference>
<comment type="caution">
    <text evidence="2">The sequence shown here is derived from an EMBL/GenBank/DDBJ whole genome shotgun (WGS) entry which is preliminary data.</text>
</comment>
<proteinExistence type="predicted"/>
<evidence type="ECO:0000313" key="2">
    <source>
        <dbReference type="EMBL" id="MBM7631126.1"/>
    </source>
</evidence>
<dbReference type="SUPFAM" id="SSF50249">
    <property type="entry name" value="Nucleic acid-binding proteins"/>
    <property type="match status" value="1"/>
</dbReference>
<name>A0ABS2P7M9_9BACL</name>